<evidence type="ECO:0000313" key="3">
    <source>
        <dbReference type="Proteomes" id="UP001595789"/>
    </source>
</evidence>
<organism evidence="2 3">
    <name type="scientific">Pedobacter lithocola</name>
    <dbReference type="NCBI Taxonomy" id="1908239"/>
    <lineage>
        <taxon>Bacteria</taxon>
        <taxon>Pseudomonadati</taxon>
        <taxon>Bacteroidota</taxon>
        <taxon>Sphingobacteriia</taxon>
        <taxon>Sphingobacteriales</taxon>
        <taxon>Sphingobacteriaceae</taxon>
        <taxon>Pedobacter</taxon>
    </lineage>
</organism>
<dbReference type="RefSeq" id="WP_378988499.1">
    <property type="nucleotide sequence ID" value="NZ_JBHSBW010000016.1"/>
</dbReference>
<proteinExistence type="predicted"/>
<protein>
    <submittedName>
        <fullName evidence="2">Uncharacterized protein</fullName>
    </submittedName>
</protein>
<name>A0ABV8PI35_9SPHI</name>
<comment type="caution">
    <text evidence="2">The sequence shown here is derived from an EMBL/GenBank/DDBJ whole genome shotgun (WGS) entry which is preliminary data.</text>
</comment>
<feature type="transmembrane region" description="Helical" evidence="1">
    <location>
        <begin position="6"/>
        <end position="30"/>
    </location>
</feature>
<sequence length="177" mass="20285">MLQQFTWGQFLLASFMLSFLWYVFVLLVFYRKEMQVFLTRSGSGESLPHRWEKEVDVLGEKIQKEENLDGDENLMGKSAAAKGLEVLPIGQLSFSSNEDQRYEQVGLVADVIQELKLIFSSLETNAASKLDFFKMLEKVKEDYGKIGAHPNIKAINAFIAEHAPFHLTADELENLWY</sequence>
<keyword evidence="3" id="KW-1185">Reference proteome</keyword>
<dbReference type="Proteomes" id="UP001595789">
    <property type="component" value="Unassembled WGS sequence"/>
</dbReference>
<accession>A0ABV8PI35</accession>
<reference evidence="3" key="1">
    <citation type="journal article" date="2019" name="Int. J. Syst. Evol. Microbiol.">
        <title>The Global Catalogue of Microorganisms (GCM) 10K type strain sequencing project: providing services to taxonomists for standard genome sequencing and annotation.</title>
        <authorList>
            <consortium name="The Broad Institute Genomics Platform"/>
            <consortium name="The Broad Institute Genome Sequencing Center for Infectious Disease"/>
            <person name="Wu L."/>
            <person name="Ma J."/>
        </authorList>
    </citation>
    <scope>NUCLEOTIDE SEQUENCE [LARGE SCALE GENOMIC DNA]</scope>
    <source>
        <strain evidence="3">CCM 8691</strain>
    </source>
</reference>
<dbReference type="EMBL" id="JBHSBW010000016">
    <property type="protein sequence ID" value="MFC4213361.1"/>
    <property type="molecule type" value="Genomic_DNA"/>
</dbReference>
<evidence type="ECO:0000313" key="2">
    <source>
        <dbReference type="EMBL" id="MFC4213361.1"/>
    </source>
</evidence>
<evidence type="ECO:0000256" key="1">
    <source>
        <dbReference type="SAM" id="Phobius"/>
    </source>
</evidence>
<keyword evidence="1" id="KW-0472">Membrane</keyword>
<keyword evidence="1" id="KW-0812">Transmembrane</keyword>
<keyword evidence="1" id="KW-1133">Transmembrane helix</keyword>
<gene>
    <name evidence="2" type="ORF">ACFOWA_19370</name>
</gene>